<gene>
    <name evidence="5" type="ORF">EJQ19_19750</name>
</gene>
<dbReference type="PANTHER" id="PTHR33392">
    <property type="entry name" value="POLYISOPRENYL-TEICHOIC ACID--PEPTIDOGLYCAN TEICHOIC ACID TRANSFERASE TAGU"/>
    <property type="match status" value="1"/>
</dbReference>
<reference evidence="5 6" key="1">
    <citation type="submission" date="2018-12" db="EMBL/GenBank/DDBJ databases">
        <title>Bacillus ochoae sp. nov., Paenibacillus whitsoniae sp. nov., Paenibacillus spiritus sp. nov. Isolated from the Mars Exploration Rover during spacecraft assembly.</title>
        <authorList>
            <person name="Seuylemezian A."/>
            <person name="Vaishampayan P."/>
        </authorList>
    </citation>
    <scope>NUCLEOTIDE SEQUENCE [LARGE SCALE GENOMIC DNA]</scope>
    <source>
        <strain evidence="5 6">MER 54</strain>
    </source>
</reference>
<accession>A0A3S0AMT3</accession>
<feature type="transmembrane region" description="Helical" evidence="3">
    <location>
        <begin position="31"/>
        <end position="50"/>
    </location>
</feature>
<proteinExistence type="inferred from homology"/>
<keyword evidence="3" id="KW-0472">Membrane</keyword>
<evidence type="ECO:0000313" key="5">
    <source>
        <dbReference type="EMBL" id="RTE07996.1"/>
    </source>
</evidence>
<feature type="domain" description="Cell envelope-related transcriptional attenuator" evidence="4">
    <location>
        <begin position="115"/>
        <end position="264"/>
    </location>
</feature>
<dbReference type="Gene3D" id="3.40.630.190">
    <property type="entry name" value="LCP protein"/>
    <property type="match status" value="1"/>
</dbReference>
<dbReference type="InterPro" id="IPR004474">
    <property type="entry name" value="LytR_CpsA_psr"/>
</dbReference>
<dbReference type="AlphaFoldDB" id="A0A3S0AMT3"/>
<keyword evidence="3" id="KW-0812">Transmembrane</keyword>
<feature type="region of interest" description="Disordered" evidence="2">
    <location>
        <begin position="64"/>
        <end position="86"/>
    </location>
</feature>
<evidence type="ECO:0000256" key="1">
    <source>
        <dbReference type="ARBA" id="ARBA00006068"/>
    </source>
</evidence>
<evidence type="ECO:0000256" key="3">
    <source>
        <dbReference type="SAM" id="Phobius"/>
    </source>
</evidence>
<protein>
    <submittedName>
        <fullName evidence="5">LytR family transcriptional regulator</fullName>
    </submittedName>
</protein>
<keyword evidence="6" id="KW-1185">Reference proteome</keyword>
<evidence type="ECO:0000256" key="2">
    <source>
        <dbReference type="SAM" id="MobiDB-lite"/>
    </source>
</evidence>
<evidence type="ECO:0000259" key="4">
    <source>
        <dbReference type="Pfam" id="PF03816"/>
    </source>
</evidence>
<dbReference type="OrthoDB" id="9782542at2"/>
<dbReference type="Pfam" id="PF03816">
    <property type="entry name" value="LytR_cpsA_psr"/>
    <property type="match status" value="1"/>
</dbReference>
<comment type="similarity">
    <text evidence="1">Belongs to the LytR/CpsA/Psr (LCP) family.</text>
</comment>
<dbReference type="PANTHER" id="PTHR33392:SF6">
    <property type="entry name" value="POLYISOPRENYL-TEICHOIC ACID--PEPTIDOGLYCAN TEICHOIC ACID TRANSFERASE TAGU"/>
    <property type="match status" value="1"/>
</dbReference>
<comment type="caution">
    <text evidence="5">The sequence shown here is derived from an EMBL/GenBank/DDBJ whole genome shotgun (WGS) entry which is preliminary data.</text>
</comment>
<dbReference type="InterPro" id="IPR050922">
    <property type="entry name" value="LytR/CpsA/Psr_CW_biosynth"/>
</dbReference>
<evidence type="ECO:0000313" key="6">
    <source>
        <dbReference type="Proteomes" id="UP000276128"/>
    </source>
</evidence>
<feature type="region of interest" description="Disordered" evidence="2">
    <location>
        <begin position="347"/>
        <end position="371"/>
    </location>
</feature>
<name>A0A3S0AMT3_9BACL</name>
<keyword evidence="3" id="KW-1133">Transmembrane helix</keyword>
<dbReference type="Proteomes" id="UP000276128">
    <property type="component" value="Unassembled WGS sequence"/>
</dbReference>
<sequence length="371" mass="41319">MILYFCTKKKYRSRKHPGKERYHVKIIKRTLLLIGLLLFVVAGYYTYSFYSFAKNISDKQDSVEGTTTGSAGMIPSSVKQNGDKYQPPKWEGKQRVNILLLGGDSRGIAKNELPRSDSIMLASIDPTTKKAYLFSILRDTYVKIPGEGEDRINTAITAGGPNLAMKTVSDYLGIPVQYYLYTDFKGFIALVDAIGGIDIDVEKDMKYSDAEDDHLYDINLKKGMQHLDGKTALQYVRFRHDALSDFTRTERQRKFLTAVAHKMQSTMSLIKLPRILSSIDPYIETNLSVTDMLKLGSLAYDAKADGIITSQLPPSDLLVEKNIHGASVITADKTQMQKYVRDLFAGTAEADTGPTKPSPSPTPKTSVKTAK</sequence>
<dbReference type="NCBIfam" id="TIGR00350">
    <property type="entry name" value="lytR_cpsA_psr"/>
    <property type="match status" value="1"/>
</dbReference>
<organism evidence="5 6">
    <name type="scientific">Paenibacillus whitsoniae</name>
    <dbReference type="NCBI Taxonomy" id="2496558"/>
    <lineage>
        <taxon>Bacteria</taxon>
        <taxon>Bacillati</taxon>
        <taxon>Bacillota</taxon>
        <taxon>Bacilli</taxon>
        <taxon>Bacillales</taxon>
        <taxon>Paenibacillaceae</taxon>
        <taxon>Paenibacillus</taxon>
    </lineage>
</organism>
<dbReference type="EMBL" id="RXHU01000061">
    <property type="protein sequence ID" value="RTE07996.1"/>
    <property type="molecule type" value="Genomic_DNA"/>
</dbReference>